<protein>
    <recommendedName>
        <fullName evidence="3">Reverse transcriptase domain-containing protein</fullName>
    </recommendedName>
</protein>
<dbReference type="EMBL" id="UYJE01004422">
    <property type="protein sequence ID" value="VDI27835.1"/>
    <property type="molecule type" value="Genomic_DNA"/>
</dbReference>
<evidence type="ECO:0000313" key="1">
    <source>
        <dbReference type="EMBL" id="VDI27835.1"/>
    </source>
</evidence>
<dbReference type="AlphaFoldDB" id="A0A8B6E3Q6"/>
<dbReference type="Proteomes" id="UP000596742">
    <property type="component" value="Unassembled WGS sequence"/>
</dbReference>
<dbReference type="OrthoDB" id="447743at2759"/>
<reference evidence="1" key="1">
    <citation type="submission" date="2018-11" db="EMBL/GenBank/DDBJ databases">
        <authorList>
            <person name="Alioto T."/>
            <person name="Alioto T."/>
        </authorList>
    </citation>
    <scope>NUCLEOTIDE SEQUENCE</scope>
</reference>
<evidence type="ECO:0008006" key="3">
    <source>
        <dbReference type="Google" id="ProtNLM"/>
    </source>
</evidence>
<organism evidence="1 2">
    <name type="scientific">Mytilus galloprovincialis</name>
    <name type="common">Mediterranean mussel</name>
    <dbReference type="NCBI Taxonomy" id="29158"/>
    <lineage>
        <taxon>Eukaryota</taxon>
        <taxon>Metazoa</taxon>
        <taxon>Spiralia</taxon>
        <taxon>Lophotrochozoa</taxon>
        <taxon>Mollusca</taxon>
        <taxon>Bivalvia</taxon>
        <taxon>Autobranchia</taxon>
        <taxon>Pteriomorphia</taxon>
        <taxon>Mytilida</taxon>
        <taxon>Mytiloidea</taxon>
        <taxon>Mytilidae</taxon>
        <taxon>Mytilinae</taxon>
        <taxon>Mytilus</taxon>
    </lineage>
</organism>
<keyword evidence="2" id="KW-1185">Reference proteome</keyword>
<gene>
    <name evidence="1" type="ORF">MGAL_10B001028</name>
</gene>
<comment type="caution">
    <text evidence="1">The sequence shown here is derived from an EMBL/GenBank/DDBJ whole genome shotgun (WGS) entry which is preliminary data.</text>
</comment>
<sequence length="105" mass="11823">METHQSYIEKITEEDSKELKKFRAISLLNIEGKVCLAILANRVTTCMLKNNYIDTAVQKGGAGYHKHTTVLINVIHEARENIGDMTALWLDLANAYGTQVYHTSL</sequence>
<proteinExistence type="predicted"/>
<accession>A0A8B6E3Q6</accession>
<evidence type="ECO:0000313" key="2">
    <source>
        <dbReference type="Proteomes" id="UP000596742"/>
    </source>
</evidence>
<name>A0A8B6E3Q6_MYTGA</name>